<protein>
    <submittedName>
        <fullName evidence="1">Oxidoreductase</fullName>
    </submittedName>
</protein>
<comment type="caution">
    <text evidence="1">The sequence shown here is derived from an EMBL/GenBank/DDBJ whole genome shotgun (WGS) entry which is preliminary data.</text>
</comment>
<name>A0ABT1BGB3_9ENTR</name>
<organism evidence="1 2">
    <name type="scientific">Citrobacter meridianamericanus</name>
    <dbReference type="NCBI Taxonomy" id="2894201"/>
    <lineage>
        <taxon>Bacteria</taxon>
        <taxon>Pseudomonadati</taxon>
        <taxon>Pseudomonadota</taxon>
        <taxon>Gammaproteobacteria</taxon>
        <taxon>Enterobacterales</taxon>
        <taxon>Enterobacteriaceae</taxon>
        <taxon>Citrobacter</taxon>
    </lineage>
</organism>
<keyword evidence="2" id="KW-1185">Reference proteome</keyword>
<evidence type="ECO:0000313" key="1">
    <source>
        <dbReference type="EMBL" id="MCO5784730.1"/>
    </source>
</evidence>
<dbReference type="InterPro" id="IPR036812">
    <property type="entry name" value="NAD(P)_OxRdtase_dom_sf"/>
</dbReference>
<sequence length="47" mass="5004">LQRAPNILLIPGTSSRTHLAENIAAAELVLPAEALRTLDNIATAARR</sequence>
<feature type="non-terminal residue" evidence="1">
    <location>
        <position position="1"/>
    </location>
</feature>
<accession>A0ABT1BGB3</accession>
<dbReference type="Gene3D" id="3.20.20.100">
    <property type="entry name" value="NADP-dependent oxidoreductase domain"/>
    <property type="match status" value="1"/>
</dbReference>
<dbReference type="Proteomes" id="UP001139290">
    <property type="component" value="Unassembled WGS sequence"/>
</dbReference>
<gene>
    <name evidence="1" type="ORF">LOD26_26185</name>
</gene>
<evidence type="ECO:0000313" key="2">
    <source>
        <dbReference type="Proteomes" id="UP001139290"/>
    </source>
</evidence>
<dbReference type="EMBL" id="JAJJVQ010000080">
    <property type="protein sequence ID" value="MCO5784730.1"/>
    <property type="molecule type" value="Genomic_DNA"/>
</dbReference>
<reference evidence="1" key="1">
    <citation type="submission" date="2021-11" db="EMBL/GenBank/DDBJ databases">
        <title>Citrobacter meridianamericanus sp. nov. isolated from soil.</title>
        <authorList>
            <person name="Furlan J.P.R."/>
            <person name="Stehling E.G."/>
        </authorList>
    </citation>
    <scope>NUCLEOTIDE SEQUENCE</scope>
    <source>
        <strain evidence="1">BR102</strain>
    </source>
</reference>
<proteinExistence type="predicted"/>
<dbReference type="SUPFAM" id="SSF51430">
    <property type="entry name" value="NAD(P)-linked oxidoreductase"/>
    <property type="match status" value="1"/>
</dbReference>